<reference evidence="5" key="1">
    <citation type="journal article" date="2021" name="PeerJ">
        <title>Extensive microbial diversity within the chicken gut microbiome revealed by metagenomics and culture.</title>
        <authorList>
            <person name="Gilroy R."/>
            <person name="Ravi A."/>
            <person name="Getino M."/>
            <person name="Pursley I."/>
            <person name="Horton D.L."/>
            <person name="Alikhan N.F."/>
            <person name="Baker D."/>
            <person name="Gharbi K."/>
            <person name="Hall N."/>
            <person name="Watson M."/>
            <person name="Adriaenssens E.M."/>
            <person name="Foster-Nyarko E."/>
            <person name="Jarju S."/>
            <person name="Secka A."/>
            <person name="Antonio M."/>
            <person name="Oren A."/>
            <person name="Chaudhuri R.R."/>
            <person name="La Ragione R."/>
            <person name="Hildebrand F."/>
            <person name="Pallen M.J."/>
        </authorList>
    </citation>
    <scope>NUCLEOTIDE SEQUENCE</scope>
    <source>
        <strain evidence="5">ChiGjej6B6-14162</strain>
    </source>
</reference>
<evidence type="ECO:0000256" key="3">
    <source>
        <dbReference type="ARBA" id="ARBA00023163"/>
    </source>
</evidence>
<keyword evidence="3" id="KW-0804">Transcription</keyword>
<protein>
    <submittedName>
        <fullName evidence="5">Helix-turn-helix domain-containing protein</fullName>
    </submittedName>
</protein>
<reference evidence="5" key="2">
    <citation type="submission" date="2021-04" db="EMBL/GenBank/DDBJ databases">
        <authorList>
            <person name="Gilroy R."/>
        </authorList>
    </citation>
    <scope>NUCLEOTIDE SEQUENCE</scope>
    <source>
        <strain evidence="5">ChiGjej6B6-14162</strain>
    </source>
</reference>
<dbReference type="PROSITE" id="PS01124">
    <property type="entry name" value="HTH_ARAC_FAMILY_2"/>
    <property type="match status" value="1"/>
</dbReference>
<dbReference type="SMART" id="SM00342">
    <property type="entry name" value="HTH_ARAC"/>
    <property type="match status" value="1"/>
</dbReference>
<accession>A0A9D1X6T1</accession>
<dbReference type="AlphaFoldDB" id="A0A9D1X6T1"/>
<evidence type="ECO:0000313" key="6">
    <source>
        <dbReference type="Proteomes" id="UP000886740"/>
    </source>
</evidence>
<dbReference type="Gene3D" id="1.10.10.60">
    <property type="entry name" value="Homeodomain-like"/>
    <property type="match status" value="1"/>
</dbReference>
<evidence type="ECO:0000256" key="2">
    <source>
        <dbReference type="ARBA" id="ARBA00023125"/>
    </source>
</evidence>
<dbReference type="GO" id="GO:0003700">
    <property type="term" value="F:DNA-binding transcription factor activity"/>
    <property type="evidence" value="ECO:0007669"/>
    <property type="project" value="InterPro"/>
</dbReference>
<keyword evidence="1" id="KW-0805">Transcription regulation</keyword>
<organism evidence="5 6">
    <name type="scientific">Candidatus Parabacteroides intestinipullorum</name>
    <dbReference type="NCBI Taxonomy" id="2838723"/>
    <lineage>
        <taxon>Bacteria</taxon>
        <taxon>Pseudomonadati</taxon>
        <taxon>Bacteroidota</taxon>
        <taxon>Bacteroidia</taxon>
        <taxon>Bacteroidales</taxon>
        <taxon>Tannerellaceae</taxon>
        <taxon>Parabacteroides</taxon>
    </lineage>
</organism>
<feature type="domain" description="HTH araC/xylS-type" evidence="4">
    <location>
        <begin position="44"/>
        <end position="144"/>
    </location>
</feature>
<dbReference type="EMBL" id="DXEL01000006">
    <property type="protein sequence ID" value="HIX73561.1"/>
    <property type="molecule type" value="Genomic_DNA"/>
</dbReference>
<dbReference type="SUPFAM" id="SSF46689">
    <property type="entry name" value="Homeodomain-like"/>
    <property type="match status" value="1"/>
</dbReference>
<comment type="caution">
    <text evidence="5">The sequence shown here is derived from an EMBL/GenBank/DDBJ whole genome shotgun (WGS) entry which is preliminary data.</text>
</comment>
<keyword evidence="2" id="KW-0238">DNA-binding</keyword>
<dbReference type="Proteomes" id="UP000886740">
    <property type="component" value="Unassembled WGS sequence"/>
</dbReference>
<evidence type="ECO:0000313" key="5">
    <source>
        <dbReference type="EMBL" id="HIX73561.1"/>
    </source>
</evidence>
<dbReference type="PANTHER" id="PTHR43280:SF2">
    <property type="entry name" value="HTH-TYPE TRANSCRIPTIONAL REGULATOR EXSA"/>
    <property type="match status" value="1"/>
</dbReference>
<sequence length="156" mass="17792">MGTIIKQTTIEDIYVSVLQARLVVNEEGWKRFEPIDKRLQPTGSLIMDAVATILSTTDESEASGLAKRLEVSLRDLNGAVRILTGMLTSDLIMRYRMRQVKEWLSCTDLSISEIASKSPFSGAPALSKHFLKTEGMTPGEYRRKHRPENFRELYRW</sequence>
<gene>
    <name evidence="5" type="ORF">H9977_00690</name>
</gene>
<evidence type="ECO:0000259" key="4">
    <source>
        <dbReference type="PROSITE" id="PS01124"/>
    </source>
</evidence>
<name>A0A9D1X6T1_9BACT</name>
<dbReference type="InterPro" id="IPR018060">
    <property type="entry name" value="HTH_AraC"/>
</dbReference>
<evidence type="ECO:0000256" key="1">
    <source>
        <dbReference type="ARBA" id="ARBA00023015"/>
    </source>
</evidence>
<dbReference type="InterPro" id="IPR009057">
    <property type="entry name" value="Homeodomain-like_sf"/>
</dbReference>
<dbReference type="GO" id="GO:0043565">
    <property type="term" value="F:sequence-specific DNA binding"/>
    <property type="evidence" value="ECO:0007669"/>
    <property type="project" value="InterPro"/>
</dbReference>
<proteinExistence type="predicted"/>
<dbReference type="Pfam" id="PF12833">
    <property type="entry name" value="HTH_18"/>
    <property type="match status" value="1"/>
</dbReference>
<dbReference type="PANTHER" id="PTHR43280">
    <property type="entry name" value="ARAC-FAMILY TRANSCRIPTIONAL REGULATOR"/>
    <property type="match status" value="1"/>
</dbReference>